<dbReference type="PANTHER" id="PTHR11960">
    <property type="entry name" value="EUKARYOTIC TRANSLATION INITIATION FACTOR 4E RELATED"/>
    <property type="match status" value="1"/>
</dbReference>
<evidence type="ECO:0000256" key="3">
    <source>
        <dbReference type="ARBA" id="ARBA00022884"/>
    </source>
</evidence>
<dbReference type="PANTHER" id="PTHR11960:SF66">
    <property type="entry name" value="EUKARYOTIC TRANSLATION INITIATION FACTOR 4E TYPE 3"/>
    <property type="match status" value="1"/>
</dbReference>
<keyword evidence="7" id="KW-1185">Reference proteome</keyword>
<accession>A0A8J5QNX2</accession>
<dbReference type="Proteomes" id="UP000729913">
    <property type="component" value="Unassembled WGS sequence"/>
</dbReference>
<evidence type="ECO:0000256" key="1">
    <source>
        <dbReference type="ARBA" id="ARBA00022540"/>
    </source>
</evidence>
<reference evidence="6" key="2">
    <citation type="submission" date="2021-04" db="EMBL/GenBank/DDBJ databases">
        <title>Genome-wide patterns of bracovirus chromosomal integration into multiple host tissues during parasitism.</title>
        <authorList>
            <person name="Chebbi M.A.C."/>
        </authorList>
    </citation>
    <scope>NUCLEOTIDE SEQUENCE</scope>
    <source>
        <tissue evidence="6">Whole body</tissue>
    </source>
</reference>
<evidence type="ECO:0000256" key="2">
    <source>
        <dbReference type="ARBA" id="ARBA00022845"/>
    </source>
</evidence>
<keyword evidence="4" id="KW-0648">Protein biosynthesis</keyword>
<gene>
    <name evidence="6" type="ORF">G9C98_008362</name>
</gene>
<dbReference type="GO" id="GO:0006417">
    <property type="term" value="P:regulation of translation"/>
    <property type="evidence" value="ECO:0007669"/>
    <property type="project" value="UniProtKB-KW"/>
</dbReference>
<sequence>MNFALSFLFLALVVGLATGHPAPQDTYSSIIRSNVRLIYIEANGVQMQKISYIGHSESFPTEWTAEFINPVARPNSSNDALDILLAHMDEGNWSLKPNPSRPFNAWNVQIKIPKEWKINHSMGKNSMDVNGTLMATVYLMPTNAGTKIVQSHFGNYLDNQPVVLEVDLTMVVSILMAALDYKTSDNSSSDFTKLKVFNINNTEINDDNNTKDIPLQSSWTFWLDKAVRGRTVDEYKENLKKVYTVDTIQNFWAVYNNIPKVCEIQIWNVDADLANAATIIPAVVELLPKINYLGQFYKPHQLNYAYERH</sequence>
<keyword evidence="2" id="KW-0810">Translation regulation</keyword>
<organism evidence="6 7">
    <name type="scientific">Cotesia typhae</name>
    <dbReference type="NCBI Taxonomy" id="2053667"/>
    <lineage>
        <taxon>Eukaryota</taxon>
        <taxon>Metazoa</taxon>
        <taxon>Ecdysozoa</taxon>
        <taxon>Arthropoda</taxon>
        <taxon>Hexapoda</taxon>
        <taxon>Insecta</taxon>
        <taxon>Pterygota</taxon>
        <taxon>Neoptera</taxon>
        <taxon>Endopterygota</taxon>
        <taxon>Hymenoptera</taxon>
        <taxon>Apocrita</taxon>
        <taxon>Ichneumonoidea</taxon>
        <taxon>Braconidae</taxon>
        <taxon>Microgastrinae</taxon>
        <taxon>Cotesia</taxon>
    </lineage>
</organism>
<reference evidence="6" key="1">
    <citation type="submission" date="2020-03" db="EMBL/GenBank/DDBJ databases">
        <authorList>
            <person name="Chebbi M.A."/>
            <person name="Drezen J.M."/>
        </authorList>
    </citation>
    <scope>NUCLEOTIDE SEQUENCE</scope>
    <source>
        <tissue evidence="6">Whole body</tissue>
    </source>
</reference>
<name>A0A8J5QNX2_9HYME</name>
<dbReference type="GO" id="GO:0000340">
    <property type="term" value="F:RNA 7-methylguanosine cap binding"/>
    <property type="evidence" value="ECO:0007669"/>
    <property type="project" value="TreeGrafter"/>
</dbReference>
<keyword evidence="3" id="KW-0694">RNA-binding</keyword>
<dbReference type="OrthoDB" id="17977at2759"/>
<dbReference type="GO" id="GO:0016281">
    <property type="term" value="C:eukaryotic translation initiation factor 4F complex"/>
    <property type="evidence" value="ECO:0007669"/>
    <property type="project" value="TreeGrafter"/>
</dbReference>
<protein>
    <submittedName>
        <fullName evidence="6">Uncharacterized protein</fullName>
    </submittedName>
</protein>
<feature type="chain" id="PRO_5035174540" evidence="5">
    <location>
        <begin position="20"/>
        <end position="309"/>
    </location>
</feature>
<evidence type="ECO:0000313" key="7">
    <source>
        <dbReference type="Proteomes" id="UP000729913"/>
    </source>
</evidence>
<dbReference type="Pfam" id="PF01652">
    <property type="entry name" value="IF4E"/>
    <property type="match status" value="1"/>
</dbReference>
<proteinExistence type="predicted"/>
<dbReference type="EMBL" id="JAAOIC020000072">
    <property type="protein sequence ID" value="KAG8033881.1"/>
    <property type="molecule type" value="Genomic_DNA"/>
</dbReference>
<comment type="caution">
    <text evidence="6">The sequence shown here is derived from an EMBL/GenBank/DDBJ whole genome shotgun (WGS) entry which is preliminary data.</text>
</comment>
<keyword evidence="1" id="KW-0396">Initiation factor</keyword>
<evidence type="ECO:0000256" key="4">
    <source>
        <dbReference type="ARBA" id="ARBA00022917"/>
    </source>
</evidence>
<dbReference type="AlphaFoldDB" id="A0A8J5QNX2"/>
<dbReference type="InterPro" id="IPR001040">
    <property type="entry name" value="TIF_eIF_4E"/>
</dbReference>
<feature type="signal peptide" evidence="5">
    <location>
        <begin position="1"/>
        <end position="19"/>
    </location>
</feature>
<evidence type="ECO:0000313" key="6">
    <source>
        <dbReference type="EMBL" id="KAG8033881.1"/>
    </source>
</evidence>
<evidence type="ECO:0000256" key="5">
    <source>
        <dbReference type="SAM" id="SignalP"/>
    </source>
</evidence>
<dbReference type="GO" id="GO:0003743">
    <property type="term" value="F:translation initiation factor activity"/>
    <property type="evidence" value="ECO:0007669"/>
    <property type="project" value="UniProtKB-KW"/>
</dbReference>
<keyword evidence="5" id="KW-0732">Signal</keyword>